<keyword evidence="1" id="KW-0723">Serine/threonine-protein kinase</keyword>
<evidence type="ECO:0000259" key="2">
    <source>
        <dbReference type="Pfam" id="PF13581"/>
    </source>
</evidence>
<dbReference type="AlphaFoldDB" id="A0A7W7MB83"/>
<keyword evidence="1" id="KW-0808">Transferase</keyword>
<proteinExistence type="predicted"/>
<dbReference type="SUPFAM" id="SSF55874">
    <property type="entry name" value="ATPase domain of HSP90 chaperone/DNA topoisomerase II/histidine kinase"/>
    <property type="match status" value="1"/>
</dbReference>
<dbReference type="Proteomes" id="UP000546162">
    <property type="component" value="Unassembled WGS sequence"/>
</dbReference>
<dbReference type="GO" id="GO:0004674">
    <property type="term" value="F:protein serine/threonine kinase activity"/>
    <property type="evidence" value="ECO:0007669"/>
    <property type="project" value="UniProtKB-KW"/>
</dbReference>
<evidence type="ECO:0000313" key="4">
    <source>
        <dbReference type="EMBL" id="MBB4743869.1"/>
    </source>
</evidence>
<dbReference type="EMBL" id="JACHNB010000001">
    <property type="protein sequence ID" value="MBB4743869.1"/>
    <property type="molecule type" value="Genomic_DNA"/>
</dbReference>
<dbReference type="InterPro" id="IPR036890">
    <property type="entry name" value="HATPase_C_sf"/>
</dbReference>
<dbReference type="PANTHER" id="PTHR35526">
    <property type="entry name" value="ANTI-SIGMA-F FACTOR RSBW-RELATED"/>
    <property type="match status" value="1"/>
</dbReference>
<evidence type="ECO:0000259" key="3">
    <source>
        <dbReference type="Pfam" id="PF14417"/>
    </source>
</evidence>
<feature type="domain" description="Histidine kinase/HSP90-like ATPase" evidence="2">
    <location>
        <begin position="239"/>
        <end position="350"/>
    </location>
</feature>
<comment type="caution">
    <text evidence="4">The sequence shown here is derived from an EMBL/GenBank/DDBJ whole genome shotgun (WGS) entry which is preliminary data.</text>
</comment>
<keyword evidence="1" id="KW-0418">Kinase</keyword>
<dbReference type="Pfam" id="PF14417">
    <property type="entry name" value="MEDS"/>
    <property type="match status" value="1"/>
</dbReference>
<name>A0A7W7MB83_9ACTN</name>
<dbReference type="InterPro" id="IPR025847">
    <property type="entry name" value="MEDS_domain"/>
</dbReference>
<organism evidence="4 5">
    <name type="scientific">Actinoplanes octamycinicus</name>
    <dbReference type="NCBI Taxonomy" id="135948"/>
    <lineage>
        <taxon>Bacteria</taxon>
        <taxon>Bacillati</taxon>
        <taxon>Actinomycetota</taxon>
        <taxon>Actinomycetes</taxon>
        <taxon>Micromonosporales</taxon>
        <taxon>Micromonosporaceae</taxon>
        <taxon>Actinoplanes</taxon>
    </lineage>
</organism>
<reference evidence="4 5" key="1">
    <citation type="submission" date="2020-08" db="EMBL/GenBank/DDBJ databases">
        <title>Sequencing the genomes of 1000 actinobacteria strains.</title>
        <authorList>
            <person name="Klenk H.-P."/>
        </authorList>
    </citation>
    <scope>NUCLEOTIDE SEQUENCE [LARGE SCALE GENOMIC DNA]</scope>
    <source>
        <strain evidence="4 5">DSM 45809</strain>
    </source>
</reference>
<protein>
    <submittedName>
        <fullName evidence="4">Anti-sigma regulatory factor (Ser/Thr protein kinase)</fullName>
    </submittedName>
</protein>
<evidence type="ECO:0000256" key="1">
    <source>
        <dbReference type="ARBA" id="ARBA00022527"/>
    </source>
</evidence>
<dbReference type="InterPro" id="IPR050267">
    <property type="entry name" value="Anti-sigma-factor_SerPK"/>
</dbReference>
<dbReference type="RefSeq" id="WP_185044113.1">
    <property type="nucleotide sequence ID" value="NZ_BAABFG010000005.1"/>
</dbReference>
<keyword evidence="5" id="KW-1185">Reference proteome</keyword>
<evidence type="ECO:0000313" key="5">
    <source>
        <dbReference type="Proteomes" id="UP000546162"/>
    </source>
</evidence>
<dbReference type="Gene3D" id="3.30.565.10">
    <property type="entry name" value="Histidine kinase-like ATPase, C-terminal domain"/>
    <property type="match status" value="1"/>
</dbReference>
<dbReference type="Pfam" id="PF13581">
    <property type="entry name" value="HATPase_c_2"/>
    <property type="match status" value="1"/>
</dbReference>
<dbReference type="PANTHER" id="PTHR35526:SF3">
    <property type="entry name" value="ANTI-SIGMA-F FACTOR RSBW"/>
    <property type="match status" value="1"/>
</dbReference>
<sequence>MALTLHLCNTPDIPGTRVEFPAFPQAVTRGGSLTATLDGTRRDGPRHTALVVESDTTIDDSLVPHLYRQIDAGRAVLVAVSSGTERRVRDRMGAAADMVQWVPSLTRSTRLGVAISHLASVMQDRHARRQPLYLVSEPDPTLDGTPVPDRLTALIGYEAAANDTVTEATCSRTCVWDARRYPAEIIDAIYETHDHELTPLGEVPNPRFVDPADYLIRRGQQPLTPLPAQVDLDTRLTSKNQLRLSRADLRAWAHSYGFDAPAHAQLVLACSEVISNGFRHGAPPVRVRAWARDHSLIVQVDDAGCRPIPGDAGYRSPVSVQDPMGLWVARQAADSVLTRTTTDATSVRLYFPLQLMGLPPTA</sequence>
<feature type="domain" description="MEDS" evidence="3">
    <location>
        <begin position="46"/>
        <end position="193"/>
    </location>
</feature>
<accession>A0A7W7MB83</accession>
<dbReference type="InterPro" id="IPR003594">
    <property type="entry name" value="HATPase_dom"/>
</dbReference>
<gene>
    <name evidence="4" type="ORF">BJY16_007328</name>
</gene>